<protein>
    <recommendedName>
        <fullName evidence="1">Heterokaryon incompatibility domain-containing protein</fullName>
    </recommendedName>
</protein>
<keyword evidence="3" id="KW-1185">Reference proteome</keyword>
<dbReference type="EMBL" id="KN847478">
    <property type="protein sequence ID" value="KIX05109.1"/>
    <property type="molecule type" value="Genomic_DNA"/>
</dbReference>
<evidence type="ECO:0000259" key="1">
    <source>
        <dbReference type="Pfam" id="PF06985"/>
    </source>
</evidence>
<reference evidence="2 3" key="1">
    <citation type="submission" date="2015-01" db="EMBL/GenBank/DDBJ databases">
        <title>The Genome Sequence of Rhinocladiella mackenzie CBS 650.93.</title>
        <authorList>
            <consortium name="The Broad Institute Genomics Platform"/>
            <person name="Cuomo C."/>
            <person name="de Hoog S."/>
            <person name="Gorbushina A."/>
            <person name="Stielow B."/>
            <person name="Teixiera M."/>
            <person name="Abouelleil A."/>
            <person name="Chapman S.B."/>
            <person name="Priest M."/>
            <person name="Young S.K."/>
            <person name="Wortman J."/>
            <person name="Nusbaum C."/>
            <person name="Birren B."/>
        </authorList>
    </citation>
    <scope>NUCLEOTIDE SEQUENCE [LARGE SCALE GENOMIC DNA]</scope>
    <source>
        <strain evidence="2 3">CBS 650.93</strain>
    </source>
</reference>
<name>A0A0D2IH69_9EURO</name>
<dbReference type="VEuPathDB" id="FungiDB:Z518_05981"/>
<accession>A0A0D2IH69</accession>
<dbReference type="InterPro" id="IPR052895">
    <property type="entry name" value="HetReg/Transcr_Mod"/>
</dbReference>
<dbReference type="Proteomes" id="UP000053617">
    <property type="component" value="Unassembled WGS sequence"/>
</dbReference>
<dbReference type="InterPro" id="IPR010730">
    <property type="entry name" value="HET"/>
</dbReference>
<feature type="domain" description="Heterokaryon incompatibility" evidence="1">
    <location>
        <begin position="30"/>
        <end position="161"/>
    </location>
</feature>
<dbReference type="PANTHER" id="PTHR24148">
    <property type="entry name" value="ANKYRIN REPEAT DOMAIN-CONTAINING PROTEIN 39 HOMOLOG-RELATED"/>
    <property type="match status" value="1"/>
</dbReference>
<organism evidence="2 3">
    <name type="scientific">Rhinocladiella mackenziei CBS 650.93</name>
    <dbReference type="NCBI Taxonomy" id="1442369"/>
    <lineage>
        <taxon>Eukaryota</taxon>
        <taxon>Fungi</taxon>
        <taxon>Dikarya</taxon>
        <taxon>Ascomycota</taxon>
        <taxon>Pezizomycotina</taxon>
        <taxon>Eurotiomycetes</taxon>
        <taxon>Chaetothyriomycetidae</taxon>
        <taxon>Chaetothyriales</taxon>
        <taxon>Herpotrichiellaceae</taxon>
        <taxon>Rhinocladiella</taxon>
    </lineage>
</organism>
<dbReference type="Pfam" id="PF06985">
    <property type="entry name" value="HET"/>
    <property type="match status" value="1"/>
</dbReference>
<proteinExistence type="predicted"/>
<sequence>MDGYTSGLILSTFDPANDNETANGIEHDIFESHIERLMNWDSHIYYWIDALCINQWDEEEKAEQVNLMGSIYEAAEVVILWLGKADKCTSDVIGMIDRLAKVHDEGCETRYDLQSPTALDTLLNPEQRRHLGFQRFTLQNWVDLILFFERTWFTRAWTLQEVALAQCAAFGVRSHSASLMMELTPLAPMLKFLSLQLNIKRTKALSHARLAMLMRDLAFGNADESEPSGVFNPCDQIFACLGIVRKAAANVKGAPLGIIPNYRKPIMDVYTEAMTYILTGTGTLSPLSRVQHSAESKGIGLPSWVADMSAARSTRLRISKGFIISGYTLTVHLYRHAAVTHVGDSRDEMCESNTLDKTAQLALARSELTSAQGLLIDDVWKTMLCDVLSPRHRRYSDNDLRSGLTWFLKCMCYGLSSQVSGPNHANDIRSRTKWLELLAERDDTGTILSPKAVIASFRESDRERGSQRAEALIFEQLFDRSMSGRRLFLLDTGEIGVGSDDIQLGDTLCIIADGARTPFVLRKASSATINTWTLVGESIRTWDHVWRGS</sequence>
<gene>
    <name evidence="2" type="ORF">Z518_05981</name>
</gene>
<dbReference type="PANTHER" id="PTHR24148:SF82">
    <property type="entry name" value="HETEROKARYON INCOMPATIBILITY DOMAIN-CONTAINING PROTEIN"/>
    <property type="match status" value="1"/>
</dbReference>
<dbReference type="STRING" id="1442369.A0A0D2IH69"/>
<evidence type="ECO:0000313" key="3">
    <source>
        <dbReference type="Proteomes" id="UP000053617"/>
    </source>
</evidence>
<evidence type="ECO:0000313" key="2">
    <source>
        <dbReference type="EMBL" id="KIX05109.1"/>
    </source>
</evidence>
<dbReference type="RefSeq" id="XP_013272245.1">
    <property type="nucleotide sequence ID" value="XM_013416791.1"/>
</dbReference>
<dbReference type="Pfam" id="PF26639">
    <property type="entry name" value="Het-6_barrel"/>
    <property type="match status" value="1"/>
</dbReference>
<dbReference type="AlphaFoldDB" id="A0A0D2IH69"/>
<dbReference type="HOGENOM" id="CLU_004184_7_0_1"/>
<dbReference type="GeneID" id="25294052"/>
<dbReference type="OrthoDB" id="2157530at2759"/>